<comment type="similarity">
    <text evidence="2">Belongs to the drug/metabolite transporter (DMT) superfamily. Plant drug/metabolite exporter (P-DME) (TC 2.A.7.4) family.</text>
</comment>
<dbReference type="eggNOG" id="KOG3178">
    <property type="taxonomic scope" value="Eukaryota"/>
</dbReference>
<organism evidence="12">
    <name type="scientific">Oryza glumipatula</name>
    <dbReference type="NCBI Taxonomy" id="40148"/>
    <lineage>
        <taxon>Eukaryota</taxon>
        <taxon>Viridiplantae</taxon>
        <taxon>Streptophyta</taxon>
        <taxon>Embryophyta</taxon>
        <taxon>Tracheophyta</taxon>
        <taxon>Spermatophyta</taxon>
        <taxon>Magnoliopsida</taxon>
        <taxon>Liliopsida</taxon>
        <taxon>Poales</taxon>
        <taxon>Poaceae</taxon>
        <taxon>BOP clade</taxon>
        <taxon>Oryzoideae</taxon>
        <taxon>Oryzeae</taxon>
        <taxon>Oryzinae</taxon>
        <taxon>Oryza</taxon>
    </lineage>
</organism>
<dbReference type="InterPro" id="IPR030184">
    <property type="entry name" value="WAT1-related"/>
</dbReference>
<dbReference type="SUPFAM" id="SSF53335">
    <property type="entry name" value="S-adenosyl-L-methionine-dependent methyltransferases"/>
    <property type="match status" value="1"/>
</dbReference>
<dbReference type="InterPro" id="IPR016461">
    <property type="entry name" value="COMT-like"/>
</dbReference>
<evidence type="ECO:0000256" key="5">
    <source>
        <dbReference type="ARBA" id="ARBA00022691"/>
    </source>
</evidence>
<keyword evidence="8 9" id="KW-0472">Membrane</keyword>
<feature type="transmembrane region" description="Helical" evidence="9">
    <location>
        <begin position="94"/>
        <end position="112"/>
    </location>
</feature>
<dbReference type="GO" id="GO:0008171">
    <property type="term" value="F:O-methyltransferase activity"/>
    <property type="evidence" value="ECO:0007669"/>
    <property type="project" value="InterPro"/>
</dbReference>
<evidence type="ECO:0000256" key="1">
    <source>
        <dbReference type="ARBA" id="ARBA00004141"/>
    </source>
</evidence>
<evidence type="ECO:0008006" key="14">
    <source>
        <dbReference type="Google" id="ProtNLM"/>
    </source>
</evidence>
<evidence type="ECO:0000259" key="11">
    <source>
        <dbReference type="Pfam" id="PF00892"/>
    </source>
</evidence>
<proteinExistence type="inferred from homology"/>
<dbReference type="EnsemblPlants" id="OGLUM07G24120.3">
    <property type="protein sequence ID" value="OGLUM07G24120.3"/>
    <property type="gene ID" value="OGLUM07G24120"/>
</dbReference>
<evidence type="ECO:0000256" key="3">
    <source>
        <dbReference type="ARBA" id="ARBA00022603"/>
    </source>
</evidence>
<evidence type="ECO:0000256" key="2">
    <source>
        <dbReference type="ARBA" id="ARBA00007635"/>
    </source>
</evidence>
<feature type="transmembrane region" description="Helical" evidence="9">
    <location>
        <begin position="59"/>
        <end position="82"/>
    </location>
</feature>
<feature type="transmembrane region" description="Helical" evidence="9">
    <location>
        <begin position="174"/>
        <end position="196"/>
    </location>
</feature>
<dbReference type="Gramene" id="OGLUM07G24120.3">
    <property type="protein sequence ID" value="OGLUM07G24120.3"/>
    <property type="gene ID" value="OGLUM07G24120"/>
</dbReference>
<feature type="transmembrane region" description="Helical" evidence="9">
    <location>
        <begin position="208"/>
        <end position="231"/>
    </location>
</feature>
<accession>A0A0E0ANF2</accession>
<dbReference type="InterPro" id="IPR037185">
    <property type="entry name" value="EmrE-like"/>
</dbReference>
<keyword evidence="5" id="KW-0949">S-adenosyl-L-methionine</keyword>
<keyword evidence="13" id="KW-1185">Reference proteome</keyword>
<dbReference type="Gene3D" id="3.40.50.150">
    <property type="entry name" value="Vaccinia Virus protein VP39"/>
    <property type="match status" value="1"/>
</dbReference>
<protein>
    <recommendedName>
        <fullName evidence="14">WAT1-related protein</fullName>
    </recommendedName>
</protein>
<evidence type="ECO:0000256" key="4">
    <source>
        <dbReference type="ARBA" id="ARBA00022679"/>
    </source>
</evidence>
<dbReference type="PROSITE" id="PS51683">
    <property type="entry name" value="SAM_OMT_II"/>
    <property type="match status" value="1"/>
</dbReference>
<dbReference type="GO" id="GO:0016020">
    <property type="term" value="C:membrane"/>
    <property type="evidence" value="ECO:0007669"/>
    <property type="project" value="UniProtKB-SubCell"/>
</dbReference>
<evidence type="ECO:0000256" key="6">
    <source>
        <dbReference type="ARBA" id="ARBA00022692"/>
    </source>
</evidence>
<feature type="domain" description="O-methyltransferase C-terminal" evidence="10">
    <location>
        <begin position="379"/>
        <end position="580"/>
    </location>
</feature>
<dbReference type="GO" id="GO:0032259">
    <property type="term" value="P:methylation"/>
    <property type="evidence" value="ECO:0007669"/>
    <property type="project" value="UniProtKB-KW"/>
</dbReference>
<evidence type="ECO:0000313" key="13">
    <source>
        <dbReference type="Proteomes" id="UP000026961"/>
    </source>
</evidence>
<evidence type="ECO:0000259" key="10">
    <source>
        <dbReference type="Pfam" id="PF00891"/>
    </source>
</evidence>
<evidence type="ECO:0000256" key="7">
    <source>
        <dbReference type="ARBA" id="ARBA00022989"/>
    </source>
</evidence>
<dbReference type="InterPro" id="IPR001077">
    <property type="entry name" value="COMT_C"/>
</dbReference>
<evidence type="ECO:0000313" key="12">
    <source>
        <dbReference type="EnsemblPlants" id="OGLUM07G24120.3"/>
    </source>
</evidence>
<keyword evidence="3" id="KW-0489">Methyltransferase</keyword>
<keyword evidence="7 9" id="KW-1133">Transmembrane helix</keyword>
<dbReference type="InterPro" id="IPR029063">
    <property type="entry name" value="SAM-dependent_MTases_sf"/>
</dbReference>
<feature type="domain" description="EamA" evidence="11">
    <location>
        <begin position="145"/>
        <end position="281"/>
    </location>
</feature>
<feature type="transmembrane region" description="Helical" evidence="9">
    <location>
        <begin position="263"/>
        <end position="282"/>
    </location>
</feature>
<sequence length="599" mass="65600">MAVRRCKCRDEIMRFACRETSKALTNRLPQSTLFFLGKCGKRDVLAMGLYFYGLRTTSATYSFIFMNLIPIATFLMAIVLRAGKLALGNWSGKLMLLGVLLCVGGTMVVNLVKGKMLHIWPTNLLKSHTQAPANPTGPRHDMVVGTLWLCGSCLSYAIYFIVQARLVKVFPSTYLMTVLTSLLGSLQAFVVGVFLVHDRSEWRLKWDLQLLTVIYSGVFNTGLAFLLITWVIRRSGPIYPSMFNSLSLILTMVLDSLLLGTNIYLGSILGTVLVVLGLYAFLWGKGKELKLAATVAAQKEQQGGVILNTQKIQGYAELHNCGLAHLKSSALSSSSSSAVGEIQTVYKLNPTSRLLVQDDNSSALLLLFARPDTTVSTFFNLDAWFRDPAATTPFEMAHGMSPWSLTNDAMSHACVADSNLVMEIVLKEAHGIFHGLSSLIDVGGGHGAAAVAIAKVFPHITCSVLDLEQVISKAPTSQLVKYIVGDMFEFIPTADAILLKAVLNSWDDDSCIKILQQCKRAIPTRQAGGKILILNVVIGHGTPDNTTKEAQVLTDMYMMRGSGFEREEKEWESVFLRAGLSDYNIMPIIGPVSIIEVLP</sequence>
<dbReference type="FunFam" id="3.40.50.150:FF:000206">
    <property type="entry name" value="O-methyltransferase ZRP4"/>
    <property type="match status" value="1"/>
</dbReference>
<name>A0A0E0ANF2_9ORYZ</name>
<dbReference type="Pfam" id="PF00891">
    <property type="entry name" value="Methyltransf_2"/>
    <property type="match status" value="1"/>
</dbReference>
<keyword evidence="4" id="KW-0808">Transferase</keyword>
<feature type="transmembrane region" description="Helical" evidence="9">
    <location>
        <begin position="142"/>
        <end position="162"/>
    </location>
</feature>
<comment type="subcellular location">
    <subcellularLocation>
        <location evidence="1">Membrane</location>
        <topology evidence="1">Multi-pass membrane protein</topology>
    </subcellularLocation>
</comment>
<dbReference type="AlphaFoldDB" id="A0A0E0ANF2"/>
<dbReference type="PANTHER" id="PTHR31218">
    <property type="entry name" value="WAT1-RELATED PROTEIN"/>
    <property type="match status" value="1"/>
</dbReference>
<dbReference type="Proteomes" id="UP000026961">
    <property type="component" value="Chromosome 7"/>
</dbReference>
<dbReference type="GO" id="GO:0022857">
    <property type="term" value="F:transmembrane transporter activity"/>
    <property type="evidence" value="ECO:0007669"/>
    <property type="project" value="InterPro"/>
</dbReference>
<evidence type="ECO:0000256" key="9">
    <source>
        <dbReference type="SAM" id="Phobius"/>
    </source>
</evidence>
<dbReference type="SUPFAM" id="SSF103481">
    <property type="entry name" value="Multidrug resistance efflux transporter EmrE"/>
    <property type="match status" value="2"/>
</dbReference>
<reference evidence="12" key="2">
    <citation type="submission" date="2018-05" db="EMBL/GenBank/DDBJ databases">
        <title>OgluRS3 (Oryza glumaepatula Reference Sequence Version 3).</title>
        <authorList>
            <person name="Zhang J."/>
            <person name="Kudrna D."/>
            <person name="Lee S."/>
            <person name="Talag J."/>
            <person name="Welchert J."/>
            <person name="Wing R.A."/>
        </authorList>
    </citation>
    <scope>NUCLEOTIDE SEQUENCE [LARGE SCALE GENOMIC DNA]</scope>
</reference>
<evidence type="ECO:0000256" key="8">
    <source>
        <dbReference type="ARBA" id="ARBA00023136"/>
    </source>
</evidence>
<dbReference type="Pfam" id="PF00892">
    <property type="entry name" value="EamA"/>
    <property type="match status" value="1"/>
</dbReference>
<reference evidence="12" key="1">
    <citation type="submission" date="2015-04" db="UniProtKB">
        <authorList>
            <consortium name="EnsemblPlants"/>
        </authorList>
    </citation>
    <scope>IDENTIFICATION</scope>
</reference>
<dbReference type="InterPro" id="IPR000620">
    <property type="entry name" value="EamA_dom"/>
</dbReference>
<keyword evidence="6 9" id="KW-0812">Transmembrane</keyword>
<feature type="transmembrane region" description="Helical" evidence="9">
    <location>
        <begin position="238"/>
        <end position="257"/>
    </location>
</feature>